<keyword evidence="8" id="KW-1185">Reference proteome</keyword>
<dbReference type="PRINTS" id="PR00267">
    <property type="entry name" value="INTFRNREGFCT"/>
</dbReference>
<evidence type="ECO:0000259" key="6">
    <source>
        <dbReference type="PROSITE" id="PS51507"/>
    </source>
</evidence>
<reference evidence="7" key="3">
    <citation type="submission" date="2025-09" db="UniProtKB">
        <authorList>
            <consortium name="Ensembl"/>
        </authorList>
    </citation>
    <scope>IDENTIFICATION</scope>
</reference>
<evidence type="ECO:0000256" key="2">
    <source>
        <dbReference type="ARBA" id="ARBA00023015"/>
    </source>
</evidence>
<evidence type="ECO:0000256" key="5">
    <source>
        <dbReference type="ARBA" id="ARBA00023242"/>
    </source>
</evidence>
<dbReference type="PANTHER" id="PTHR11949:SF2">
    <property type="entry name" value="INTERFERON REGULATORY FACTOR 7"/>
    <property type="match status" value="1"/>
</dbReference>
<comment type="subcellular location">
    <subcellularLocation>
        <location evidence="1">Nucleus</location>
    </subcellularLocation>
</comment>
<reference evidence="7" key="1">
    <citation type="submission" date="2018-09" db="EMBL/GenBank/DDBJ databases">
        <title>Common duck and Muscovy duck high density SNP chip.</title>
        <authorList>
            <person name="Vignal A."/>
            <person name="Thebault N."/>
            <person name="Warren W.C."/>
        </authorList>
    </citation>
    <scope>NUCLEOTIDE SEQUENCE [LARGE SCALE GENOMIC DNA]</scope>
</reference>
<dbReference type="Proteomes" id="UP000694556">
    <property type="component" value="Chromosome 5"/>
</dbReference>
<dbReference type="InterPro" id="IPR036390">
    <property type="entry name" value="WH_DNA-bd_sf"/>
</dbReference>
<dbReference type="FunFam" id="1.10.10.10:FF:000631">
    <property type="entry name" value="Interferon regulatory factor 7"/>
    <property type="match status" value="1"/>
</dbReference>
<evidence type="ECO:0000256" key="1">
    <source>
        <dbReference type="ARBA" id="ARBA00004123"/>
    </source>
</evidence>
<dbReference type="InterPro" id="IPR001346">
    <property type="entry name" value="Interferon_reg_fact_DNA-bd_dom"/>
</dbReference>
<dbReference type="GO" id="GO:0002376">
    <property type="term" value="P:immune system process"/>
    <property type="evidence" value="ECO:0007669"/>
    <property type="project" value="TreeGrafter"/>
</dbReference>
<dbReference type="Pfam" id="PF10401">
    <property type="entry name" value="IRF-3"/>
    <property type="match status" value="2"/>
</dbReference>
<protein>
    <submittedName>
        <fullName evidence="7">Interferon regulatory factor 7</fullName>
    </submittedName>
</protein>
<dbReference type="GO" id="GO:0005634">
    <property type="term" value="C:nucleus"/>
    <property type="evidence" value="ECO:0007669"/>
    <property type="project" value="UniProtKB-SubCell"/>
</dbReference>
<dbReference type="InterPro" id="IPR019817">
    <property type="entry name" value="Interferon_reg_fac_CS"/>
</dbReference>
<evidence type="ECO:0000256" key="4">
    <source>
        <dbReference type="ARBA" id="ARBA00023163"/>
    </source>
</evidence>
<dbReference type="GO" id="GO:0000981">
    <property type="term" value="F:DNA-binding transcription factor activity, RNA polymerase II-specific"/>
    <property type="evidence" value="ECO:0007669"/>
    <property type="project" value="TreeGrafter"/>
</dbReference>
<dbReference type="SMART" id="SM01243">
    <property type="entry name" value="IRF-3"/>
    <property type="match status" value="1"/>
</dbReference>
<dbReference type="PANTHER" id="PTHR11949">
    <property type="entry name" value="INTERFERON REGULATORY FACTOR"/>
    <property type="match status" value="1"/>
</dbReference>
<evidence type="ECO:0000313" key="7">
    <source>
        <dbReference type="Ensembl" id="ENSCMMP00000007572.1"/>
    </source>
</evidence>
<reference evidence="7" key="2">
    <citation type="submission" date="2025-08" db="UniProtKB">
        <authorList>
            <consortium name="Ensembl"/>
        </authorList>
    </citation>
    <scope>IDENTIFICATION</scope>
</reference>
<dbReference type="InterPro" id="IPR017855">
    <property type="entry name" value="SMAD-like_dom_sf"/>
</dbReference>
<dbReference type="PROSITE" id="PS00601">
    <property type="entry name" value="IRF_1"/>
    <property type="match status" value="1"/>
</dbReference>
<accession>A0A8C3GGA0</accession>
<dbReference type="GO" id="GO:0000978">
    <property type="term" value="F:RNA polymerase II cis-regulatory region sequence-specific DNA binding"/>
    <property type="evidence" value="ECO:0007669"/>
    <property type="project" value="TreeGrafter"/>
</dbReference>
<keyword evidence="4" id="KW-0804">Transcription</keyword>
<dbReference type="Ensembl" id="ENSCMMT00000008362.1">
    <property type="protein sequence ID" value="ENSCMMP00000007572.1"/>
    <property type="gene ID" value="ENSCMMG00000004788.1"/>
</dbReference>
<dbReference type="Gene3D" id="1.10.10.10">
    <property type="entry name" value="Winged helix-like DNA-binding domain superfamily/Winged helix DNA-binding domain"/>
    <property type="match status" value="1"/>
</dbReference>
<keyword evidence="5" id="KW-0539">Nucleus</keyword>
<dbReference type="InterPro" id="IPR008984">
    <property type="entry name" value="SMAD_FHA_dom_sf"/>
</dbReference>
<dbReference type="InterPro" id="IPR019471">
    <property type="entry name" value="Interferon_reg_factor-3"/>
</dbReference>
<dbReference type="SUPFAM" id="SSF49879">
    <property type="entry name" value="SMAD/FHA domain"/>
    <property type="match status" value="1"/>
</dbReference>
<evidence type="ECO:0000256" key="3">
    <source>
        <dbReference type="ARBA" id="ARBA00023125"/>
    </source>
</evidence>
<keyword evidence="3" id="KW-0238">DNA-binding</keyword>
<dbReference type="SMART" id="SM00348">
    <property type="entry name" value="IRF"/>
    <property type="match status" value="1"/>
</dbReference>
<dbReference type="Gene3D" id="2.60.200.10">
    <property type="match status" value="1"/>
</dbReference>
<organism evidence="7 8">
    <name type="scientific">Cairina moschata</name>
    <name type="common">Muscovy duck</name>
    <dbReference type="NCBI Taxonomy" id="8855"/>
    <lineage>
        <taxon>Eukaryota</taxon>
        <taxon>Metazoa</taxon>
        <taxon>Chordata</taxon>
        <taxon>Craniata</taxon>
        <taxon>Vertebrata</taxon>
        <taxon>Euteleostomi</taxon>
        <taxon>Archelosauria</taxon>
        <taxon>Archosauria</taxon>
        <taxon>Dinosauria</taxon>
        <taxon>Saurischia</taxon>
        <taxon>Theropoda</taxon>
        <taxon>Coelurosauria</taxon>
        <taxon>Aves</taxon>
        <taxon>Neognathae</taxon>
        <taxon>Galloanserae</taxon>
        <taxon>Anseriformes</taxon>
        <taxon>Anatidae</taxon>
        <taxon>Anatinae</taxon>
        <taxon>Cairina</taxon>
    </lineage>
</organism>
<dbReference type="Pfam" id="PF00605">
    <property type="entry name" value="IRF"/>
    <property type="match status" value="1"/>
</dbReference>
<dbReference type="SUPFAM" id="SSF46785">
    <property type="entry name" value="Winged helix' DNA-binding domain"/>
    <property type="match status" value="1"/>
</dbReference>
<dbReference type="PROSITE" id="PS51507">
    <property type="entry name" value="IRF_2"/>
    <property type="match status" value="1"/>
</dbReference>
<sequence>MAAAESEGDTQKLRFGPWLVNAINSGLYQGLCWINPAQKVFRIPWKHNARKDVTSSDIKIFKAWAQASGRYEGSPEDPAKWKTNFRCALRSTNMFTLLEDNSKNSDDPHKVFAITSAAPQHGQDAGFGVPVADAPPQQQPQLELNHHDVAPQIIPQGSTTAPTTQSLTLEDLDTLRWVLQHCNISNVDPTPSPWPPAGDVLHDEDALLQPGPGQGGCLPPTAFQEWEPAAEQPPLGAYGPSEHMLLGEQTIPGAVLLPCHTHPAPPTDDTGIPPHLDVTIYYRGKTVHQEVVNDRQCLLTYPSLDPVVALQPGQHVLFPSPEGLADSKQRQYTEELLLGVGLRLEQRAGRLFATRLKKCKVFWALSQQLDNGNPPPNLLCRDQETPIFDFHVFCTGGEGRVEVVGRGQPQAGHHPTPPVPFVPMVPAAISRARPEAKPGLCFADLRDFRDNRRERSPDFTIFLCFGQCFSNCKPKESKLILVKVSGPEGVDGHPYSLGRCSWGPREVGSWGGSPQGLGAMWGWVHVEWAPWGQGCPGCLLPQL</sequence>
<keyword evidence="2" id="KW-0805">Transcription regulation</keyword>
<proteinExistence type="predicted"/>
<evidence type="ECO:0000313" key="8">
    <source>
        <dbReference type="Proteomes" id="UP000694556"/>
    </source>
</evidence>
<name>A0A8C3GGA0_CAIMO</name>
<dbReference type="AlphaFoldDB" id="A0A8C3GGA0"/>
<dbReference type="CDD" id="cd00103">
    <property type="entry name" value="IRF"/>
    <property type="match status" value="1"/>
</dbReference>
<dbReference type="GO" id="GO:0045893">
    <property type="term" value="P:positive regulation of DNA-templated transcription"/>
    <property type="evidence" value="ECO:0007669"/>
    <property type="project" value="UniProtKB-ARBA"/>
</dbReference>
<dbReference type="InterPro" id="IPR036388">
    <property type="entry name" value="WH-like_DNA-bd_sf"/>
</dbReference>
<feature type="domain" description="IRF tryptophan pentad repeat" evidence="6">
    <location>
        <begin position="12"/>
        <end position="116"/>
    </location>
</feature>